<reference evidence="2 3" key="1">
    <citation type="journal article" date="2019" name="Int. J. Syst. Evol. Microbiol.">
        <title>The Global Catalogue of Microorganisms (GCM) 10K type strain sequencing project: providing services to taxonomists for standard genome sequencing and annotation.</title>
        <authorList>
            <consortium name="The Broad Institute Genomics Platform"/>
            <consortium name="The Broad Institute Genome Sequencing Center for Infectious Disease"/>
            <person name="Wu L."/>
            <person name="Ma J."/>
        </authorList>
    </citation>
    <scope>NUCLEOTIDE SEQUENCE [LARGE SCALE GENOMIC DNA]</scope>
    <source>
        <strain evidence="2 3">JCM 13378</strain>
    </source>
</reference>
<dbReference type="InterPro" id="IPR003423">
    <property type="entry name" value="OMP_efflux"/>
</dbReference>
<keyword evidence="3" id="KW-1185">Reference proteome</keyword>
<evidence type="ECO:0000256" key="1">
    <source>
        <dbReference type="ARBA" id="ARBA00007613"/>
    </source>
</evidence>
<comment type="caution">
    <text evidence="2">The sequence shown here is derived from an EMBL/GenBank/DDBJ whole genome shotgun (WGS) entry which is preliminary data.</text>
</comment>
<dbReference type="PANTHER" id="PTHR30203">
    <property type="entry name" value="OUTER MEMBRANE CATION EFFLUX PROTEIN"/>
    <property type="match status" value="1"/>
</dbReference>
<evidence type="ECO:0000313" key="2">
    <source>
        <dbReference type="EMBL" id="GAA0351200.1"/>
    </source>
</evidence>
<dbReference type="Proteomes" id="UP001501757">
    <property type="component" value="Unassembled WGS sequence"/>
</dbReference>
<proteinExistence type="inferred from homology"/>
<dbReference type="Gene3D" id="1.20.1600.10">
    <property type="entry name" value="Outer membrane efflux proteins (OEP)"/>
    <property type="match status" value="1"/>
</dbReference>
<protein>
    <submittedName>
        <fullName evidence="2">Efflux transporter outer membrane subunit</fullName>
    </submittedName>
</protein>
<dbReference type="SUPFAM" id="SSF56954">
    <property type="entry name" value="Outer membrane efflux proteins (OEP)"/>
    <property type="match status" value="1"/>
</dbReference>
<gene>
    <name evidence="2" type="ORF">GCM10009092_14480</name>
</gene>
<comment type="similarity">
    <text evidence="1">Belongs to the outer membrane factor (OMF) (TC 1.B.17) family.</text>
</comment>
<accession>A0ABN0WZE9</accession>
<dbReference type="Pfam" id="PF02321">
    <property type="entry name" value="OEP"/>
    <property type="match status" value="2"/>
</dbReference>
<dbReference type="EMBL" id="BAAAEI010000006">
    <property type="protein sequence ID" value="GAA0351200.1"/>
    <property type="molecule type" value="Genomic_DNA"/>
</dbReference>
<dbReference type="Gene3D" id="2.20.200.10">
    <property type="entry name" value="Outer membrane efflux proteins (OEP)"/>
    <property type="match status" value="1"/>
</dbReference>
<evidence type="ECO:0000313" key="3">
    <source>
        <dbReference type="Proteomes" id="UP001501757"/>
    </source>
</evidence>
<name>A0ABN0WZE9_9ALTE</name>
<dbReference type="InterPro" id="IPR010131">
    <property type="entry name" value="MdtP/NodT-like"/>
</dbReference>
<organism evidence="2 3">
    <name type="scientific">Bowmanella denitrificans</name>
    <dbReference type="NCBI Taxonomy" id="366582"/>
    <lineage>
        <taxon>Bacteria</taxon>
        <taxon>Pseudomonadati</taxon>
        <taxon>Pseudomonadota</taxon>
        <taxon>Gammaproteobacteria</taxon>
        <taxon>Alteromonadales</taxon>
        <taxon>Alteromonadaceae</taxon>
        <taxon>Bowmanella</taxon>
    </lineage>
</organism>
<sequence>MPAGWLADSWQHARDVTPVARQVETTIFSQIQSAQLQDLIDQALNNNFALEGNRLDVLAFALASKQVDGQRLPDIQLQGQADREKALYEEEPLYTKGYALGLVLEWELDLWGRLHQQSLAQRAELDAMRADYQAARQSLIALVTRTYLDMWQLSALLELQRQRLAIYTELQQIAEEQYKSGLSNLQDWSLAALQVQETQVRVTALEEQFQASEMQLAVLLGKTPGPLNFSATLPDIRSPVLSVPAMVLVRRPDVQAAFQRLMGKEYEKTAQYRALLPTISLSANTARKADRLGGLGGAETVWALVGGISQSLLLADLADAGPLSLARATSIQEQAEKQRYLQVVLDAMLEVENALLREHSLATQGQQLQQAVKLADELYQDYRARYQSGLVNLLDLLTIQEQSLAAREALLENQAQHMHNRVLLGLAMGLGEPDSVAKAKENTAL</sequence>